<dbReference type="Proteomes" id="UP000076962">
    <property type="component" value="Unassembled WGS sequence"/>
</dbReference>
<dbReference type="AlphaFoldDB" id="A0A176S6N6"/>
<organism evidence="1 2">
    <name type="scientific">Candidatus Thiomargarita nelsonii</name>
    <dbReference type="NCBI Taxonomy" id="1003181"/>
    <lineage>
        <taxon>Bacteria</taxon>
        <taxon>Pseudomonadati</taxon>
        <taxon>Pseudomonadota</taxon>
        <taxon>Gammaproteobacteria</taxon>
        <taxon>Thiotrichales</taxon>
        <taxon>Thiotrichaceae</taxon>
        <taxon>Thiomargarita</taxon>
    </lineage>
</organism>
<comment type="caution">
    <text evidence="1">The sequence shown here is derived from an EMBL/GenBank/DDBJ whole genome shotgun (WGS) entry which is preliminary data.</text>
</comment>
<dbReference type="EMBL" id="LUTY01000251">
    <property type="protein sequence ID" value="OAD23627.1"/>
    <property type="molecule type" value="Genomic_DNA"/>
</dbReference>
<dbReference type="Pfam" id="PF11369">
    <property type="entry name" value="DUF3160"/>
    <property type="match status" value="1"/>
</dbReference>
<accession>A0A176S6N6</accession>
<gene>
    <name evidence="1" type="ORF">THIOM_000534</name>
</gene>
<evidence type="ECO:0000313" key="1">
    <source>
        <dbReference type="EMBL" id="OAD23627.1"/>
    </source>
</evidence>
<protein>
    <submittedName>
        <fullName evidence="1">Uncharacterized protein</fullName>
    </submittedName>
</protein>
<name>A0A176S6N6_9GAMM</name>
<dbReference type="InterPro" id="IPR022601">
    <property type="entry name" value="DUF3160"/>
</dbReference>
<keyword evidence="2" id="KW-1185">Reference proteome</keyword>
<sequence>MQTGAWADKMLQTQLASWTQLRHDNILYVKHSFTAMIACEYPAGYVEPYPAFYAAVQDYARAGREALMATTFFEENAPGLRQTALAYFEHLDTVASMLQIMAEKELRLEPFSPEEEAFLKDTTILQKDSIGCGEIREKWNGWYPQLFPWEDDSPALIADIHTNPKSDDSRLLPPSVLHVATGSVAALILIVDTDEERPTMYVGPSFTYYEVVEEGLPLVRLTDEDWERRLWAGKPRPMPPSWSGSFRLPVSQQPRYLSVPARSNKW</sequence>
<evidence type="ECO:0000313" key="2">
    <source>
        <dbReference type="Proteomes" id="UP000076962"/>
    </source>
</evidence>
<reference evidence="1 2" key="1">
    <citation type="submission" date="2016-05" db="EMBL/GenBank/DDBJ databases">
        <title>Single-cell genome of chain-forming Candidatus Thiomargarita nelsonii and comparison to other large sulfur-oxidizing bacteria.</title>
        <authorList>
            <person name="Winkel M."/>
            <person name="Salman V."/>
            <person name="Woyke T."/>
            <person name="Schulz-Vogt H."/>
            <person name="Richter M."/>
            <person name="Flood B."/>
            <person name="Bailey J."/>
            <person name="Amann R."/>
            <person name="Mussmann M."/>
        </authorList>
    </citation>
    <scope>NUCLEOTIDE SEQUENCE [LARGE SCALE GENOMIC DNA]</scope>
    <source>
        <strain evidence="1 2">THI036</strain>
    </source>
</reference>
<proteinExistence type="predicted"/>